<dbReference type="Gene3D" id="3.30.9.10">
    <property type="entry name" value="D-Amino Acid Oxidase, subunit A, domain 2"/>
    <property type="match status" value="1"/>
</dbReference>
<evidence type="ECO:0000256" key="4">
    <source>
        <dbReference type="ARBA" id="ARBA00023002"/>
    </source>
</evidence>
<evidence type="ECO:0000313" key="8">
    <source>
        <dbReference type="Proteomes" id="UP000179242"/>
    </source>
</evidence>
<gene>
    <name evidence="7" type="ORF">A2438_02250</name>
</gene>
<evidence type="ECO:0000313" key="7">
    <source>
        <dbReference type="EMBL" id="OGC40098.1"/>
    </source>
</evidence>
<dbReference type="GO" id="GO:0047545">
    <property type="term" value="F:(S)-2-hydroxyglutarate dehydrogenase activity"/>
    <property type="evidence" value="ECO:0007669"/>
    <property type="project" value="TreeGrafter"/>
</dbReference>
<reference evidence="7 8" key="1">
    <citation type="journal article" date="2016" name="Nat. Commun.">
        <title>Thousands of microbial genomes shed light on interconnected biogeochemical processes in an aquifer system.</title>
        <authorList>
            <person name="Anantharaman K."/>
            <person name="Brown C.T."/>
            <person name="Hug L.A."/>
            <person name="Sharon I."/>
            <person name="Castelle C.J."/>
            <person name="Probst A.J."/>
            <person name="Thomas B.C."/>
            <person name="Singh A."/>
            <person name="Wilkins M.J."/>
            <person name="Karaoz U."/>
            <person name="Brodie E.L."/>
            <person name="Williams K.H."/>
            <person name="Hubbard S.S."/>
            <person name="Banfield J.F."/>
        </authorList>
    </citation>
    <scope>NUCLEOTIDE SEQUENCE [LARGE SCALE GENOMIC DNA]</scope>
</reference>
<evidence type="ECO:0000256" key="1">
    <source>
        <dbReference type="ARBA" id="ARBA00001974"/>
    </source>
</evidence>
<dbReference type="PANTHER" id="PTHR43104">
    <property type="entry name" value="L-2-HYDROXYGLUTARATE DEHYDROGENASE, MITOCHONDRIAL"/>
    <property type="match status" value="1"/>
</dbReference>
<dbReference type="Proteomes" id="UP000179242">
    <property type="component" value="Unassembled WGS sequence"/>
</dbReference>
<dbReference type="InterPro" id="IPR036188">
    <property type="entry name" value="FAD/NAD-bd_sf"/>
</dbReference>
<keyword evidence="2" id="KW-0285">Flavoprotein</keyword>
<comment type="cofactor">
    <cofactor evidence="1">
        <name>FAD</name>
        <dbReference type="ChEBI" id="CHEBI:57692"/>
    </cofactor>
</comment>
<comment type="caution">
    <text evidence="7">The sequence shown here is derived from an EMBL/GenBank/DDBJ whole genome shotgun (WGS) entry which is preliminary data.</text>
</comment>
<dbReference type="SUPFAM" id="SSF51905">
    <property type="entry name" value="FAD/NAD(P)-binding domain"/>
    <property type="match status" value="1"/>
</dbReference>
<accession>A0A1F4U557</accession>
<dbReference type="Pfam" id="PF01266">
    <property type="entry name" value="DAO"/>
    <property type="match status" value="1"/>
</dbReference>
<evidence type="ECO:0000259" key="6">
    <source>
        <dbReference type="Pfam" id="PF01266"/>
    </source>
</evidence>
<dbReference type="EMBL" id="MEUJ01000004">
    <property type="protein sequence ID" value="OGC40098.1"/>
    <property type="molecule type" value="Genomic_DNA"/>
</dbReference>
<evidence type="ECO:0000256" key="3">
    <source>
        <dbReference type="ARBA" id="ARBA00022827"/>
    </source>
</evidence>
<feature type="domain" description="FAD dependent oxidoreductase" evidence="6">
    <location>
        <begin position="4"/>
        <end position="370"/>
    </location>
</feature>
<dbReference type="InterPro" id="IPR006076">
    <property type="entry name" value="FAD-dep_OxRdtase"/>
</dbReference>
<evidence type="ECO:0000256" key="5">
    <source>
        <dbReference type="ARBA" id="ARBA00037941"/>
    </source>
</evidence>
<comment type="similarity">
    <text evidence="5">Belongs to the L2HGDH family.</text>
</comment>
<sequence>MKIDITIIGAGIVGLAIAFELSEKYPNKDIVVLEKHDSYGQETSSRNSEVVHAGMYYTPGSLKAKLCVEGRQLLWDICAKHNILFRKLGKIIVATKEEELNQLEEIKKKGEANGVEGLEIIGKDKIRELEPNVSAIVALYSPITGVIDSHSIMKYFYKKAKENGVMFCFNSEVTGIKKEDEEYKIYCRDRSLTGPSLEIESCIVINSAGLSADKIAAMAGIDIDSAGYRLHYLKGEYFSYSRTDRSSTCPLVNGLVYPTPQKGNKALGIHTLIDTGGSIKFGPNAYPVDEIDYNVVAEHRFAFHESIAKYLPSVQLEDLSPDQSGIRPKLNMKDGKEPDFIIQEDFPGFINLIGIESPGLTSAPAIARHILTHFDT</sequence>
<dbReference type="Gene3D" id="3.50.50.60">
    <property type="entry name" value="FAD/NAD(P)-binding domain"/>
    <property type="match status" value="1"/>
</dbReference>
<name>A0A1F4U557_UNCSA</name>
<organism evidence="7 8">
    <name type="scientific">candidate division WOR-1 bacterium RIFOXYC2_FULL_46_14</name>
    <dbReference type="NCBI Taxonomy" id="1802587"/>
    <lineage>
        <taxon>Bacteria</taxon>
        <taxon>Bacillati</taxon>
        <taxon>Saganbacteria</taxon>
    </lineage>
</organism>
<evidence type="ECO:0000256" key="2">
    <source>
        <dbReference type="ARBA" id="ARBA00022630"/>
    </source>
</evidence>
<dbReference type="PANTHER" id="PTHR43104:SF4">
    <property type="entry name" value="L-2-HYDROXYGLUTARATE DEHYDROGENASE, MITOCHONDRIAL"/>
    <property type="match status" value="1"/>
</dbReference>
<proteinExistence type="inferred from homology"/>
<keyword evidence="4" id="KW-0560">Oxidoreductase</keyword>
<keyword evidence="3" id="KW-0274">FAD</keyword>
<protein>
    <recommendedName>
        <fullName evidence="6">FAD dependent oxidoreductase domain-containing protein</fullName>
    </recommendedName>
</protein>
<dbReference type="AlphaFoldDB" id="A0A1F4U557"/>